<dbReference type="EMBL" id="LR721787">
    <property type="protein sequence ID" value="VVW81584.1"/>
    <property type="molecule type" value="Genomic_DNA"/>
</dbReference>
<proteinExistence type="predicted"/>
<gene>
    <name evidence="1" type="ORF">NYM_LOCUS28242</name>
</gene>
<accession>A0A5K1H8Q1</accession>
<protein>
    <submittedName>
        <fullName evidence="1">Uncharacterized protein</fullName>
    </submittedName>
</protein>
<reference evidence="1" key="1">
    <citation type="submission" date="2019-09" db="EMBL/GenBank/DDBJ databases">
        <authorList>
            <person name="Zhang L."/>
        </authorList>
    </citation>
    <scope>NUCLEOTIDE SEQUENCE</scope>
</reference>
<sequence length="32" mass="3472">MISSKLTVMSISEALFYSSFHTKGETTTDTAS</sequence>
<evidence type="ECO:0000313" key="1">
    <source>
        <dbReference type="EMBL" id="VVW81584.1"/>
    </source>
</evidence>
<name>A0A5K1H8Q1_9MAGN</name>
<dbReference type="AlphaFoldDB" id="A0A5K1H8Q1"/>
<organism evidence="1">
    <name type="scientific">Nymphaea colorata</name>
    <name type="common">pocket water lily</name>
    <dbReference type="NCBI Taxonomy" id="210225"/>
    <lineage>
        <taxon>Eukaryota</taxon>
        <taxon>Viridiplantae</taxon>
        <taxon>Streptophyta</taxon>
        <taxon>Embryophyta</taxon>
        <taxon>Tracheophyta</taxon>
        <taxon>Spermatophyta</taxon>
        <taxon>Magnoliopsida</taxon>
        <taxon>Nymphaeales</taxon>
        <taxon>Nymphaeaceae</taxon>
        <taxon>Nymphaea</taxon>
    </lineage>
</organism>